<keyword evidence="4" id="KW-0808">Transferase</keyword>
<feature type="transmembrane region" description="Helical" evidence="1">
    <location>
        <begin position="198"/>
        <end position="221"/>
    </location>
</feature>
<accession>A0A2P7B0H3</accession>
<dbReference type="Pfam" id="PF01757">
    <property type="entry name" value="Acyl_transf_3"/>
    <property type="match status" value="1"/>
</dbReference>
<feature type="transmembrane region" description="Helical" evidence="1">
    <location>
        <begin position="20"/>
        <end position="53"/>
    </location>
</feature>
<dbReference type="PANTHER" id="PTHR23028:SF53">
    <property type="entry name" value="ACYL_TRANSF_3 DOMAIN-CONTAINING PROTEIN"/>
    <property type="match status" value="1"/>
</dbReference>
<dbReference type="InterPro" id="IPR002656">
    <property type="entry name" value="Acyl_transf_3_dom"/>
</dbReference>
<evidence type="ECO:0000259" key="3">
    <source>
        <dbReference type="Pfam" id="PF19040"/>
    </source>
</evidence>
<dbReference type="Pfam" id="PF19040">
    <property type="entry name" value="SGNH"/>
    <property type="match status" value="1"/>
</dbReference>
<dbReference type="PANTHER" id="PTHR23028">
    <property type="entry name" value="ACETYLTRANSFERASE"/>
    <property type="match status" value="1"/>
</dbReference>
<feature type="transmembrane region" description="Helical" evidence="1">
    <location>
        <begin position="106"/>
        <end position="124"/>
    </location>
</feature>
<reference evidence="5" key="1">
    <citation type="submission" date="2017-11" db="EMBL/GenBank/DDBJ databases">
        <authorList>
            <person name="Kuznetsova I."/>
            <person name="Sazanova A."/>
            <person name="Chirak E."/>
            <person name="Safronova V."/>
            <person name="Willems A."/>
        </authorList>
    </citation>
    <scope>NUCLEOTIDE SEQUENCE [LARGE SCALE GENOMIC DNA]</scope>
    <source>
        <strain evidence="5">PEPV15</strain>
    </source>
</reference>
<dbReference type="EMBL" id="PGGN01000001">
    <property type="protein sequence ID" value="PSH59951.1"/>
    <property type="molecule type" value="Genomic_DNA"/>
</dbReference>
<dbReference type="InterPro" id="IPR043968">
    <property type="entry name" value="SGNH"/>
</dbReference>
<dbReference type="GO" id="GO:0016747">
    <property type="term" value="F:acyltransferase activity, transferring groups other than amino-acyl groups"/>
    <property type="evidence" value="ECO:0007669"/>
    <property type="project" value="InterPro"/>
</dbReference>
<feature type="transmembrane region" description="Helical" evidence="1">
    <location>
        <begin position="297"/>
        <end position="315"/>
    </location>
</feature>
<feature type="transmembrane region" description="Helical" evidence="1">
    <location>
        <begin position="80"/>
        <end position="100"/>
    </location>
</feature>
<name>A0A2P7B0H3_9HYPH</name>
<gene>
    <name evidence="4" type="ORF">CU100_04240</name>
</gene>
<feature type="transmembrane region" description="Helical" evidence="1">
    <location>
        <begin position="233"/>
        <end position="249"/>
    </location>
</feature>
<dbReference type="Proteomes" id="UP000241158">
    <property type="component" value="Unassembled WGS sequence"/>
</dbReference>
<evidence type="ECO:0000313" key="4">
    <source>
        <dbReference type="EMBL" id="PSH59951.1"/>
    </source>
</evidence>
<comment type="caution">
    <text evidence="4">The sequence shown here is derived from an EMBL/GenBank/DDBJ whole genome shotgun (WGS) entry which is preliminary data.</text>
</comment>
<evidence type="ECO:0000259" key="2">
    <source>
        <dbReference type="Pfam" id="PF01757"/>
    </source>
</evidence>
<sequence>MSAVTTSNSFRPDIEGLRALAVSGVVAFHFGLTQLPGGFVGVDIFFVISGYLITRHLQQEIARHGTVNLWTFYARRARRLLPASLFVILVTLVAGYFILAPSEQQLYSKGALFASTYIINLWLIRWSLDYFAVDASNNPFIHFWSLSVEEQFYLAWPALLLLFARMRPGKHGVLLLMIGVAVISFALCAWLTTVSQPWAFYFSPLRAWEFALGGLASMAVLNNWSRRFSYSPAMGWLGLVMIIAAYLSVSEESAFPGFIALIPAAGTVMVLLSGVHESLLGPRRILALAPMQLTGKLSYSLYLWHWPVIVYGTMLIPDLTLIHRVLLLVLTFALSLFSYHFVENPIRQNKWLVAGTRRSLVFAGLLTVTGVTVAYASATLAKHNLTPQQQAILETAERPSAVRAKDKSCVLDLETVKPKPCVFGAQSSSETVVLFGDSHADHWSTPLVDIAEKDNLRLVTYLKSSCRATRITTRDSKLRREYTECNDWRELALKEILAMKPRTVIISQLAISNLPNEIGDPSEFAARKQQWAQGLKSTVETLGNAGINVVFIRDVPTHTSYLDKCVARALWQKRDPSVCDTPRAAAADDNDARIEEGIISGIKNARYVDMTNFFCSDTRCHAMIDGKLTFRDRHHIATPYAESLAAPLERAIFKQSIAGGVKVQPISDKNPEKRAAFQLQ</sequence>
<keyword evidence="4" id="KW-0012">Acyltransferase</keyword>
<proteinExistence type="predicted"/>
<protein>
    <submittedName>
        <fullName evidence="4">Acyltransferase</fullName>
    </submittedName>
</protein>
<dbReference type="AlphaFoldDB" id="A0A2P7B0H3"/>
<feature type="transmembrane region" description="Helical" evidence="1">
    <location>
        <begin position="173"/>
        <end position="192"/>
    </location>
</feature>
<feature type="domain" description="SGNH" evidence="3">
    <location>
        <begin position="417"/>
        <end position="648"/>
    </location>
</feature>
<dbReference type="InterPro" id="IPR050879">
    <property type="entry name" value="Acyltransferase_3"/>
</dbReference>
<keyword evidence="1" id="KW-0472">Membrane</keyword>
<evidence type="ECO:0000313" key="5">
    <source>
        <dbReference type="Proteomes" id="UP000241158"/>
    </source>
</evidence>
<dbReference type="GO" id="GO:0016020">
    <property type="term" value="C:membrane"/>
    <property type="evidence" value="ECO:0007669"/>
    <property type="project" value="TreeGrafter"/>
</dbReference>
<feature type="transmembrane region" description="Helical" evidence="1">
    <location>
        <begin position="360"/>
        <end position="378"/>
    </location>
</feature>
<dbReference type="RefSeq" id="WP_106715258.1">
    <property type="nucleotide sequence ID" value="NZ_JACHXT010000002.1"/>
</dbReference>
<keyword evidence="5" id="KW-1185">Reference proteome</keyword>
<keyword evidence="1" id="KW-0812">Transmembrane</keyword>
<dbReference type="OrthoDB" id="9796461at2"/>
<feature type="domain" description="Acyltransferase 3" evidence="2">
    <location>
        <begin position="13"/>
        <end position="339"/>
    </location>
</feature>
<feature type="transmembrane region" description="Helical" evidence="1">
    <location>
        <begin position="321"/>
        <end position="339"/>
    </location>
</feature>
<organism evidence="4 5">
    <name type="scientific">Phyllobacterium endophyticum</name>
    <dbReference type="NCBI Taxonomy" id="1149773"/>
    <lineage>
        <taxon>Bacteria</taxon>
        <taxon>Pseudomonadati</taxon>
        <taxon>Pseudomonadota</taxon>
        <taxon>Alphaproteobacteria</taxon>
        <taxon>Hyphomicrobiales</taxon>
        <taxon>Phyllobacteriaceae</taxon>
        <taxon>Phyllobacterium</taxon>
    </lineage>
</organism>
<keyword evidence="1" id="KW-1133">Transmembrane helix</keyword>
<feature type="transmembrane region" description="Helical" evidence="1">
    <location>
        <begin position="255"/>
        <end position="276"/>
    </location>
</feature>
<dbReference type="GO" id="GO:0009103">
    <property type="term" value="P:lipopolysaccharide biosynthetic process"/>
    <property type="evidence" value="ECO:0007669"/>
    <property type="project" value="TreeGrafter"/>
</dbReference>
<evidence type="ECO:0000256" key="1">
    <source>
        <dbReference type="SAM" id="Phobius"/>
    </source>
</evidence>